<dbReference type="Pfam" id="PF00356">
    <property type="entry name" value="LacI"/>
    <property type="match status" value="1"/>
</dbReference>
<sequence>MTKKEREKETPTLKDIAETLNISISTASRALKSNPRISRKTQEMVKNTAKRMGYLSIDMLSEEKKKASNLIGVIVPKISYHLYAMAISGIEHIAEQNGMHIIVCQSNESYEREKSLVKELIQAGVNGIIASLASETKEFSHFLELKKLGVPLVFFNRECNDVITHKVTIDNKRAAYEAVMHLISVGCKKIAYIGGPEVLQINKERAQGFKDALADNKIDIDDNHIMYSRFDRESTLTAARTLLYSPDYPDGILTFSDQIAISVMLAAKERGIAIPEKLSLIGFNNEPIDELLEPSLTSIDQPGYRMGEESAQLLLKQLNNFNKVYEKRILKSFLVVRNSTNKNRNSKP</sequence>
<evidence type="ECO:0000313" key="5">
    <source>
        <dbReference type="EMBL" id="RKR14417.1"/>
    </source>
</evidence>
<dbReference type="InterPro" id="IPR010982">
    <property type="entry name" value="Lambda_DNA-bd_dom_sf"/>
</dbReference>
<dbReference type="PANTHER" id="PTHR30146">
    <property type="entry name" value="LACI-RELATED TRANSCRIPTIONAL REPRESSOR"/>
    <property type="match status" value="1"/>
</dbReference>
<dbReference type="GO" id="GO:0003700">
    <property type="term" value="F:DNA-binding transcription factor activity"/>
    <property type="evidence" value="ECO:0007669"/>
    <property type="project" value="TreeGrafter"/>
</dbReference>
<feature type="domain" description="HTH lacI-type" evidence="4">
    <location>
        <begin position="11"/>
        <end position="54"/>
    </location>
</feature>
<evidence type="ECO:0000256" key="2">
    <source>
        <dbReference type="ARBA" id="ARBA00023125"/>
    </source>
</evidence>
<proteinExistence type="predicted"/>
<name>A0A495EEV4_9FLAO</name>
<evidence type="ECO:0000256" key="1">
    <source>
        <dbReference type="ARBA" id="ARBA00023015"/>
    </source>
</evidence>
<dbReference type="RefSeq" id="WP_121063614.1">
    <property type="nucleotide sequence ID" value="NZ_RBIQ01000007.1"/>
</dbReference>
<dbReference type="Proteomes" id="UP000269412">
    <property type="component" value="Unassembled WGS sequence"/>
</dbReference>
<evidence type="ECO:0000259" key="4">
    <source>
        <dbReference type="PROSITE" id="PS50932"/>
    </source>
</evidence>
<keyword evidence="6" id="KW-1185">Reference proteome</keyword>
<dbReference type="OrthoDB" id="9768806at2"/>
<dbReference type="CDD" id="cd06267">
    <property type="entry name" value="PBP1_LacI_sugar_binding-like"/>
    <property type="match status" value="1"/>
</dbReference>
<dbReference type="GO" id="GO:0000976">
    <property type="term" value="F:transcription cis-regulatory region binding"/>
    <property type="evidence" value="ECO:0007669"/>
    <property type="project" value="TreeGrafter"/>
</dbReference>
<dbReference type="SMART" id="SM00354">
    <property type="entry name" value="HTH_LACI"/>
    <property type="match status" value="1"/>
</dbReference>
<dbReference type="Gene3D" id="3.40.50.2300">
    <property type="match status" value="2"/>
</dbReference>
<dbReference type="Gene3D" id="1.10.260.40">
    <property type="entry name" value="lambda repressor-like DNA-binding domains"/>
    <property type="match status" value="1"/>
</dbReference>
<organism evidence="5 6">
    <name type="scientific">Maribacter vaceletii</name>
    <dbReference type="NCBI Taxonomy" id="1206816"/>
    <lineage>
        <taxon>Bacteria</taxon>
        <taxon>Pseudomonadati</taxon>
        <taxon>Bacteroidota</taxon>
        <taxon>Flavobacteriia</taxon>
        <taxon>Flavobacteriales</taxon>
        <taxon>Flavobacteriaceae</taxon>
        <taxon>Maribacter</taxon>
    </lineage>
</organism>
<evidence type="ECO:0000313" key="6">
    <source>
        <dbReference type="Proteomes" id="UP000269412"/>
    </source>
</evidence>
<dbReference type="CDD" id="cd01392">
    <property type="entry name" value="HTH_LacI"/>
    <property type="match status" value="1"/>
</dbReference>
<dbReference type="EMBL" id="RBIQ01000007">
    <property type="protein sequence ID" value="RKR14417.1"/>
    <property type="molecule type" value="Genomic_DNA"/>
</dbReference>
<dbReference type="SUPFAM" id="SSF47413">
    <property type="entry name" value="lambda repressor-like DNA-binding domains"/>
    <property type="match status" value="1"/>
</dbReference>
<protein>
    <submittedName>
        <fullName evidence="5">LacI family transcriptional regulator</fullName>
    </submittedName>
</protein>
<dbReference type="Pfam" id="PF13377">
    <property type="entry name" value="Peripla_BP_3"/>
    <property type="match status" value="1"/>
</dbReference>
<dbReference type="AlphaFoldDB" id="A0A495EEV4"/>
<keyword evidence="2" id="KW-0238">DNA-binding</keyword>
<dbReference type="InterPro" id="IPR000843">
    <property type="entry name" value="HTH_LacI"/>
</dbReference>
<comment type="caution">
    <text evidence="5">The sequence shown here is derived from an EMBL/GenBank/DDBJ whole genome shotgun (WGS) entry which is preliminary data.</text>
</comment>
<evidence type="ECO:0000256" key="3">
    <source>
        <dbReference type="ARBA" id="ARBA00023163"/>
    </source>
</evidence>
<gene>
    <name evidence="5" type="ORF">CLV91_0492</name>
</gene>
<dbReference type="PANTHER" id="PTHR30146:SF109">
    <property type="entry name" value="HTH-TYPE TRANSCRIPTIONAL REGULATOR GALS"/>
    <property type="match status" value="1"/>
</dbReference>
<accession>A0A495EEV4</accession>
<keyword evidence="1" id="KW-0805">Transcription regulation</keyword>
<dbReference type="InterPro" id="IPR028082">
    <property type="entry name" value="Peripla_BP_I"/>
</dbReference>
<dbReference type="PROSITE" id="PS50932">
    <property type="entry name" value="HTH_LACI_2"/>
    <property type="match status" value="1"/>
</dbReference>
<dbReference type="InterPro" id="IPR046335">
    <property type="entry name" value="LacI/GalR-like_sensor"/>
</dbReference>
<dbReference type="SUPFAM" id="SSF53822">
    <property type="entry name" value="Periplasmic binding protein-like I"/>
    <property type="match status" value="1"/>
</dbReference>
<reference evidence="5 6" key="1">
    <citation type="submission" date="2018-10" db="EMBL/GenBank/DDBJ databases">
        <title>Genomic Encyclopedia of Archaeal and Bacterial Type Strains, Phase II (KMG-II): from individual species to whole genera.</title>
        <authorList>
            <person name="Goeker M."/>
        </authorList>
    </citation>
    <scope>NUCLEOTIDE SEQUENCE [LARGE SCALE GENOMIC DNA]</scope>
    <source>
        <strain evidence="5 6">DSM 25230</strain>
    </source>
</reference>
<keyword evidence="3" id="KW-0804">Transcription</keyword>